<dbReference type="Proteomes" id="UP000034090">
    <property type="component" value="Unassembled WGS sequence"/>
</dbReference>
<evidence type="ECO:0000313" key="3">
    <source>
        <dbReference type="Proteomes" id="UP000034090"/>
    </source>
</evidence>
<evidence type="ECO:0000256" key="1">
    <source>
        <dbReference type="SAM" id="MobiDB-lite"/>
    </source>
</evidence>
<gene>
    <name evidence="2" type="ORF">UV74_C0013G0214</name>
</gene>
<sequence length="143" mass="16583">MNVDGRQEYSEADTPDSFRITAIFEGPVRYYRLADINIDLDLKEPRVASVAALVEDNSRRIKWVPVRDLPEEMDSDVESVPRYRFEDLNRLHDLVNDLNNSLKDAKKSKTTITYYKQPLAHPDTEHPQIPKRGGFALRRKSKP</sequence>
<dbReference type="EMBL" id="LCFQ01000013">
    <property type="protein sequence ID" value="KKS97092.1"/>
    <property type="molecule type" value="Genomic_DNA"/>
</dbReference>
<proteinExistence type="predicted"/>
<accession>A0A0G1DHQ7</accession>
<reference evidence="2 3" key="1">
    <citation type="journal article" date="2015" name="Nature">
        <title>rRNA introns, odd ribosomes, and small enigmatic genomes across a large radiation of phyla.</title>
        <authorList>
            <person name="Brown C.T."/>
            <person name="Hug L.A."/>
            <person name="Thomas B.C."/>
            <person name="Sharon I."/>
            <person name="Castelle C.J."/>
            <person name="Singh A."/>
            <person name="Wilkins M.J."/>
            <person name="Williams K.H."/>
            <person name="Banfield J.F."/>
        </authorList>
    </citation>
    <scope>NUCLEOTIDE SEQUENCE [LARGE SCALE GENOMIC DNA]</scope>
</reference>
<comment type="caution">
    <text evidence="2">The sequence shown here is derived from an EMBL/GenBank/DDBJ whole genome shotgun (WGS) entry which is preliminary data.</text>
</comment>
<organism evidence="2 3">
    <name type="scientific">Candidatus Woesebacteria bacterium GW2011_GWB1_43_14</name>
    <dbReference type="NCBI Taxonomy" id="1618578"/>
    <lineage>
        <taxon>Bacteria</taxon>
        <taxon>Candidatus Woeseibacteriota</taxon>
    </lineage>
</organism>
<dbReference type="STRING" id="1618578.UV74_C0013G0214"/>
<feature type="region of interest" description="Disordered" evidence="1">
    <location>
        <begin position="120"/>
        <end position="143"/>
    </location>
</feature>
<evidence type="ECO:0000313" key="2">
    <source>
        <dbReference type="EMBL" id="KKS97092.1"/>
    </source>
</evidence>
<name>A0A0G1DHQ7_9BACT</name>
<protein>
    <submittedName>
        <fullName evidence="2">Uncharacterized protein</fullName>
    </submittedName>
</protein>
<dbReference type="AlphaFoldDB" id="A0A0G1DHQ7"/>